<feature type="domain" description="pPIWI-RE module N-terminal" evidence="2">
    <location>
        <begin position="28"/>
        <end position="360"/>
    </location>
</feature>
<reference evidence="4 5" key="1">
    <citation type="submission" date="2017-02" db="EMBL/GenBank/DDBJ databases">
        <title>Genome sequence of Clostridium beijerinckii Br21.</title>
        <authorList>
            <person name="Fonseca B.C."/>
            <person name="Guazzaroni M.E."/>
            <person name="Riano-Pachon D.M."/>
            <person name="Reginatto V."/>
        </authorList>
    </citation>
    <scope>NUCLEOTIDE SEQUENCE [LARGE SCALE GENOMIC DNA]</scope>
    <source>
        <strain evidence="4 5">Br21</strain>
    </source>
</reference>
<evidence type="ECO:0000259" key="1">
    <source>
        <dbReference type="Pfam" id="PF13032"/>
    </source>
</evidence>
<dbReference type="EMBL" id="MWMH01000003">
    <property type="protein sequence ID" value="OOP73198.1"/>
    <property type="molecule type" value="Genomic_DNA"/>
</dbReference>
<dbReference type="Proteomes" id="UP000190959">
    <property type="component" value="Unassembled WGS sequence"/>
</dbReference>
<comment type="caution">
    <text evidence="4">The sequence shown here is derived from an EMBL/GenBank/DDBJ whole genome shotgun (WGS) entry which is preliminary data.</text>
</comment>
<dbReference type="InterPro" id="IPR040496">
    <property type="entry name" value="MID_pPIWI_RE"/>
</dbReference>
<evidence type="ECO:0000313" key="5">
    <source>
        <dbReference type="Proteomes" id="UP000190959"/>
    </source>
</evidence>
<gene>
    <name evidence="4" type="ORF">CBEIBR21_09180</name>
</gene>
<evidence type="ECO:0000313" key="4">
    <source>
        <dbReference type="EMBL" id="OOP73198.1"/>
    </source>
</evidence>
<dbReference type="InterPro" id="IPR024996">
    <property type="entry name" value="RNaseH_pPIWI_RE"/>
</dbReference>
<feature type="domain" description="Prokaryotic pPIWI-RE MID" evidence="3">
    <location>
        <begin position="473"/>
        <end position="563"/>
    </location>
</feature>
<feature type="domain" description="pPIWI-RE RNaseH" evidence="1">
    <location>
        <begin position="710"/>
        <end position="812"/>
    </location>
</feature>
<dbReference type="RefSeq" id="WP_078115348.1">
    <property type="nucleotide sequence ID" value="NZ_MWMH01000003.1"/>
</dbReference>
<evidence type="ECO:0008006" key="6">
    <source>
        <dbReference type="Google" id="ProtNLM"/>
    </source>
</evidence>
<dbReference type="AlphaFoldDB" id="A0A1S9N6Z0"/>
<dbReference type="Pfam" id="PF18157">
    <property type="entry name" value="MID_pPIWI_RE"/>
    <property type="match status" value="1"/>
</dbReference>
<dbReference type="InterPro" id="IPR025085">
    <property type="entry name" value="pPIWI_RE_X"/>
</dbReference>
<protein>
    <recommendedName>
        <fullName evidence="6">DUF3893 domain-containing protein</fullName>
    </recommendedName>
</protein>
<evidence type="ECO:0000259" key="3">
    <source>
        <dbReference type="Pfam" id="PF18157"/>
    </source>
</evidence>
<sequence length="845" mass="98416">MEEKKKKTRRHVNSTAARFGMTRITKKLELELYSWKFPKKLYYKIVNSGKYDDKEKYLPFKEIKKAISTIVTDIYYIANISESALDYIWIYSLEDNTEEIKDIIGNWISEELKIENVQELEELTAKKQNIAITPEKLLGNQKWIFKTIYLSHIANSVANKLNVIVQEGEEEREISFNVVQNPGSDKQRIVGKNIKPFIKAKREYYFTYYMDFIIDDKIDKEYPVLLYKPGLCRILTNIIRLRDNNVNAYLLLSEKSNEGKSNNKIRIIEVPIISPYSKDGKRIKLENPDYDIWTLKALDKIGVNLPEINELFSEPLKFLQNGDKSIMIRASSSIRTLSNTKQGLDFVNRSLLIEKVNNIVIEEELNKEGLIILDKIEGKEKSLDNIGNDEEKNIVIGILSNSIEINNLTNDIICGLEDIEWFNNRLNEIGTESFKNLSILSQLKEKFNINLEILNLDFKNLNLAGVKSKNELIQALKSNFNLSSIKNIDNYIVEIESKEYYEQTGNFDPKNTLRQEFCKLNKRTQFINPADFSKGKYKENYVNLMGKIIASIKDILRQKGIIPYDIDSFWIKQKIENKNTAYIGLKYDKDKKDLIIVAVYKGKIYAKSSDIDWIEYDKFLLEQGKILKSELKEKDYLINSLISLKNLCNIEHFIVFAYDNFRLIDKKYNEIFEGIKKVSDLYDITTIVKVLDVESSPEWEVLEKEEAVPSSRGKGLFKYSDNVYFNIAPKVSTTKKNLTLEKLDKGKIVYPEEIFRKEKAQVIQIIKAKEGIDNISIAKLNSILRSSSIQYDDYTYYPLPLHLANLAFEYCMKDESKEKRRKINYDDVGENEITVELDDFVFEIK</sequence>
<dbReference type="Pfam" id="PF13032">
    <property type="entry name" value="RNaseH_pPIWI_RE"/>
    <property type="match status" value="1"/>
</dbReference>
<proteinExistence type="predicted"/>
<name>A0A1S9N6Z0_CLOBE</name>
<organism evidence="4 5">
    <name type="scientific">Clostridium beijerinckii</name>
    <name type="common">Clostridium MP</name>
    <dbReference type="NCBI Taxonomy" id="1520"/>
    <lineage>
        <taxon>Bacteria</taxon>
        <taxon>Bacillati</taxon>
        <taxon>Bacillota</taxon>
        <taxon>Clostridia</taxon>
        <taxon>Eubacteriales</taxon>
        <taxon>Clostridiaceae</taxon>
        <taxon>Clostridium</taxon>
    </lineage>
</organism>
<dbReference type="Pfam" id="PF13111">
    <property type="entry name" value="pPIWI_RE_X"/>
    <property type="match status" value="1"/>
</dbReference>
<accession>A0A1S9N6Z0</accession>
<evidence type="ECO:0000259" key="2">
    <source>
        <dbReference type="Pfam" id="PF13111"/>
    </source>
</evidence>